<feature type="modified residue" description="Phosphotyrosine; by PKDCC" evidence="14">
    <location>
        <position position="384"/>
    </location>
</feature>
<feature type="binding site" evidence="13">
    <location>
        <position position="235"/>
    </location>
    <ligand>
        <name>Zn(2+)</name>
        <dbReference type="ChEBI" id="CHEBI:29105"/>
        <label>2</label>
        <note>catalytic</note>
    </ligand>
</feature>
<keyword evidence="4 16" id="KW-0732">Signal</keyword>
<feature type="binding site" evidence="13">
    <location>
        <position position="310"/>
    </location>
    <ligand>
        <name>Ca(2+)</name>
        <dbReference type="ChEBI" id="CHEBI:29108"/>
        <label>4</label>
    </ligand>
</feature>
<keyword evidence="19" id="KW-1185">Reference proteome</keyword>
<dbReference type="Pfam" id="PF00413">
    <property type="entry name" value="Peptidase_M10"/>
    <property type="match status" value="1"/>
</dbReference>
<dbReference type="PANTHER" id="PTHR10201:SF291">
    <property type="entry name" value="MATRIX METALLOPROTEINASE 1, ISOFORM C-RELATED"/>
    <property type="match status" value="1"/>
</dbReference>
<evidence type="ECO:0000256" key="14">
    <source>
        <dbReference type="PIRSR" id="PIRSR621190-4"/>
    </source>
</evidence>
<dbReference type="GO" id="GO:0030198">
    <property type="term" value="P:extracellular matrix organization"/>
    <property type="evidence" value="ECO:0007669"/>
    <property type="project" value="TreeGrafter"/>
</dbReference>
<evidence type="ECO:0000256" key="9">
    <source>
        <dbReference type="ARBA" id="ARBA00023049"/>
    </source>
</evidence>
<evidence type="ECO:0000256" key="11">
    <source>
        <dbReference type="ARBA" id="ARBA00023157"/>
    </source>
</evidence>
<dbReference type="InterPro" id="IPR036375">
    <property type="entry name" value="Hemopexin-like_dom_sf"/>
</dbReference>
<feature type="active site" evidence="12">
    <location>
        <position position="232"/>
    </location>
</feature>
<keyword evidence="9" id="KW-0482">Metalloprotease</keyword>
<keyword evidence="2" id="KW-0645">Protease</keyword>
<keyword evidence="3 13" id="KW-0479">Metal-binding</keyword>
<feature type="binding site" evidence="13">
    <location>
        <position position="184"/>
    </location>
    <ligand>
        <name>Zn(2+)</name>
        <dbReference type="ChEBI" id="CHEBI:29105"/>
        <label>1</label>
    </ligand>
</feature>
<comment type="caution">
    <text evidence="18">The sequence shown here is derived from an EMBL/GenBank/DDBJ whole genome shotgun (WGS) entry which is preliminary data.</text>
</comment>
<evidence type="ECO:0000256" key="1">
    <source>
        <dbReference type="ARBA" id="ARBA00010370"/>
    </source>
</evidence>
<evidence type="ECO:0000313" key="19">
    <source>
        <dbReference type="Proteomes" id="UP001497497"/>
    </source>
</evidence>
<evidence type="ECO:0000259" key="17">
    <source>
        <dbReference type="SMART" id="SM00235"/>
    </source>
</evidence>
<dbReference type="SMART" id="SM00235">
    <property type="entry name" value="ZnMc"/>
    <property type="match status" value="1"/>
</dbReference>
<feature type="binding site" description="in inhibited form" evidence="13">
    <location>
        <position position="98"/>
    </location>
    <ligand>
        <name>Zn(2+)</name>
        <dbReference type="ChEBI" id="CHEBI:29105"/>
        <label>2</label>
        <note>catalytic</note>
    </ligand>
</feature>
<keyword evidence="11" id="KW-1015">Disulfide bond</keyword>
<evidence type="ECO:0000256" key="3">
    <source>
        <dbReference type="ARBA" id="ARBA00022723"/>
    </source>
</evidence>
<dbReference type="GO" id="GO:0008270">
    <property type="term" value="F:zinc ion binding"/>
    <property type="evidence" value="ECO:0007669"/>
    <property type="project" value="InterPro"/>
</dbReference>
<keyword evidence="5" id="KW-0677">Repeat</keyword>
<dbReference type="PROSITE" id="PS51642">
    <property type="entry name" value="HEMOPEXIN_2"/>
    <property type="match status" value="4"/>
</dbReference>
<dbReference type="CDD" id="cd00094">
    <property type="entry name" value="HX"/>
    <property type="match status" value="1"/>
</dbReference>
<dbReference type="GO" id="GO:0004222">
    <property type="term" value="F:metalloendopeptidase activity"/>
    <property type="evidence" value="ECO:0007669"/>
    <property type="project" value="InterPro"/>
</dbReference>
<dbReference type="PANTHER" id="PTHR10201">
    <property type="entry name" value="MATRIX METALLOPROTEINASE"/>
    <property type="match status" value="1"/>
</dbReference>
<sequence length="591" mass="67109">MIDFKKQQLLLHSVCVSMCCLMASPLMIPVPDTGVTSSDGLNYLVQFGYLNPQDPKTGALRSEQSFVEALREFQRMAGIPITGQLDNATQAIMRLPRCGNKDNVELGKGARRKRYALQGSKWAKQNLTFKISEYPRGVSRDKAEKEVYDALRIWGEVTPLNFILRPYDEKVDIDVKFARRHHGDGNPFDGRGQTLAHAYFPQYGGDAHFDDDEDWTVDLSSGINMFQVAAHEFGHSLGLSHSDVSSSLMAPFYRGYQRHFQLDPDDINAIQELYGSRKYRGQDVSKKIQPTPSRGPPLRVPKICNEPKIDAVTMNSDGHTYIFKGKQYYRLSSYGIADGYPKEISQDWKGLEGPVDSALNWDNGYTYIFKGDHYWKFYNFQLIYVRSIEDGFKGLPGNIDAAFVWGGNGKTYFIKGDQYWRYTLNHVDPGYPKPMSVWTGLPSHIDAALKWKNGRTYFFSGNLYYRYNDVDFNIDASYPRSIANWWLGCPDNEQIQAVTEKTVKKQNQTRSGAGLLPLTTDRDLGKTTSIPHEADSPNEEFLSVRGDNGNSLVQFDETNTAISHYIFQTPHLMTVVFIIVTVHTKITHFIS</sequence>
<gene>
    <name evidence="18" type="ORF">GSLYS_00001488001</name>
</gene>
<evidence type="ECO:0000256" key="7">
    <source>
        <dbReference type="ARBA" id="ARBA00022833"/>
    </source>
</evidence>
<evidence type="ECO:0000256" key="2">
    <source>
        <dbReference type="ARBA" id="ARBA00022670"/>
    </source>
</evidence>
<dbReference type="InterPro" id="IPR006026">
    <property type="entry name" value="Peptidase_Metallo"/>
</dbReference>
<feature type="repeat" description="Hemopexin" evidence="15">
    <location>
        <begin position="443"/>
        <end position="489"/>
    </location>
</feature>
<keyword evidence="10" id="KW-0865">Zymogen</keyword>
<evidence type="ECO:0000256" key="10">
    <source>
        <dbReference type="ARBA" id="ARBA00023145"/>
    </source>
</evidence>
<comment type="cofactor">
    <cofactor evidence="13">
        <name>Ca(2+)</name>
        <dbReference type="ChEBI" id="CHEBI:29108"/>
    </cofactor>
    <text evidence="13">Can bind about 5 Ca(2+) ions per subunit.</text>
</comment>
<dbReference type="InterPro" id="IPR036365">
    <property type="entry name" value="PGBD-like_sf"/>
</dbReference>
<feature type="binding site" evidence="13">
    <location>
        <position position="190"/>
    </location>
    <ligand>
        <name>Ca(2+)</name>
        <dbReference type="ChEBI" id="CHEBI:29108"/>
        <label>3</label>
    </ligand>
</feature>
<feature type="binding site" evidence="13">
    <location>
        <position position="204"/>
    </location>
    <ligand>
        <name>Ca(2+)</name>
        <dbReference type="ChEBI" id="CHEBI:29108"/>
        <label>2</label>
    </ligand>
</feature>
<feature type="binding site" evidence="13">
    <location>
        <position position="172"/>
    </location>
    <ligand>
        <name>Ca(2+)</name>
        <dbReference type="ChEBI" id="CHEBI:29108"/>
        <label>2</label>
    </ligand>
</feature>
<dbReference type="CDD" id="cd04278">
    <property type="entry name" value="ZnMc_MMP"/>
    <property type="match status" value="1"/>
</dbReference>
<dbReference type="InterPro" id="IPR021190">
    <property type="entry name" value="Pept_M10A"/>
</dbReference>
<feature type="chain" id="PRO_5043954330" description="Peptidase metallopeptidase domain-containing protein" evidence="16">
    <location>
        <begin position="24"/>
        <end position="591"/>
    </location>
</feature>
<keyword evidence="6" id="KW-0378">Hydrolase</keyword>
<feature type="binding site" evidence="13">
    <location>
        <position position="358"/>
    </location>
    <ligand>
        <name>Ca(2+)</name>
        <dbReference type="ChEBI" id="CHEBI:29108"/>
        <label>5</label>
    </ligand>
</feature>
<dbReference type="Pfam" id="PF01471">
    <property type="entry name" value="PG_binding_1"/>
    <property type="match status" value="1"/>
</dbReference>
<feature type="binding site" evidence="13">
    <location>
        <position position="208"/>
    </location>
    <ligand>
        <name>Zn(2+)</name>
        <dbReference type="ChEBI" id="CHEBI:29105"/>
        <label>1</label>
    </ligand>
</feature>
<dbReference type="GO" id="GO:0006508">
    <property type="term" value="P:proteolysis"/>
    <property type="evidence" value="ECO:0007669"/>
    <property type="project" value="UniProtKB-KW"/>
</dbReference>
<proteinExistence type="inferred from homology"/>
<dbReference type="Proteomes" id="UP001497497">
    <property type="component" value="Unassembled WGS sequence"/>
</dbReference>
<keyword evidence="7 13" id="KW-0862">Zinc</keyword>
<feature type="binding site" evidence="13">
    <location>
        <position position="189"/>
    </location>
    <ligand>
        <name>Ca(2+)</name>
        <dbReference type="ChEBI" id="CHEBI:29108"/>
        <label>3</label>
    </ligand>
</feature>
<feature type="binding site" evidence="13">
    <location>
        <position position="231"/>
    </location>
    <ligand>
        <name>Zn(2+)</name>
        <dbReference type="ChEBI" id="CHEBI:29105"/>
        <label>2</label>
        <note>catalytic</note>
    </ligand>
</feature>
<dbReference type="SUPFAM" id="SSF47090">
    <property type="entry name" value="PGBD-like"/>
    <property type="match status" value="1"/>
</dbReference>
<accession>A0AAV2H2B8</accession>
<dbReference type="GO" id="GO:0030574">
    <property type="term" value="P:collagen catabolic process"/>
    <property type="evidence" value="ECO:0007669"/>
    <property type="project" value="TreeGrafter"/>
</dbReference>
<evidence type="ECO:0000313" key="18">
    <source>
        <dbReference type="EMBL" id="CAL1527311.1"/>
    </source>
</evidence>
<dbReference type="AlphaFoldDB" id="A0AAV2H2B8"/>
<dbReference type="InterPro" id="IPR000585">
    <property type="entry name" value="Hemopexin-like_dom"/>
</dbReference>
<feature type="repeat" description="Hemopexin" evidence="15">
    <location>
        <begin position="352"/>
        <end position="395"/>
    </location>
</feature>
<evidence type="ECO:0000256" key="13">
    <source>
        <dbReference type="PIRSR" id="PIRSR621190-2"/>
    </source>
</evidence>
<feature type="binding site" evidence="13">
    <location>
        <position position="210"/>
    </location>
    <ligand>
        <name>Ca(2+)</name>
        <dbReference type="ChEBI" id="CHEBI:29108"/>
        <label>3</label>
    </ligand>
</feature>
<dbReference type="InterPro" id="IPR001818">
    <property type="entry name" value="Pept_M10_metallopeptidase"/>
</dbReference>
<dbReference type="InterPro" id="IPR002477">
    <property type="entry name" value="Peptidoglycan-bd-like"/>
</dbReference>
<dbReference type="SUPFAM" id="SSF55486">
    <property type="entry name" value="Metalloproteases ('zincins'), catalytic domain"/>
    <property type="match status" value="1"/>
</dbReference>
<dbReference type="PROSITE" id="PS00024">
    <property type="entry name" value="HEMOPEXIN"/>
    <property type="match status" value="1"/>
</dbReference>
<feature type="repeat" description="Hemopexin" evidence="15">
    <location>
        <begin position="396"/>
        <end position="442"/>
    </location>
</feature>
<evidence type="ECO:0000256" key="15">
    <source>
        <dbReference type="PROSITE-ProRule" id="PRU01011"/>
    </source>
</evidence>
<dbReference type="Pfam" id="PF00045">
    <property type="entry name" value="Hemopexin"/>
    <property type="match status" value="4"/>
</dbReference>
<protein>
    <recommendedName>
        <fullName evidence="17">Peptidase metallopeptidase domain-containing protein</fullName>
    </recommendedName>
</protein>
<dbReference type="GO" id="GO:0031012">
    <property type="term" value="C:extracellular matrix"/>
    <property type="evidence" value="ECO:0007669"/>
    <property type="project" value="InterPro"/>
</dbReference>
<organism evidence="18 19">
    <name type="scientific">Lymnaea stagnalis</name>
    <name type="common">Great pond snail</name>
    <name type="synonym">Helix stagnalis</name>
    <dbReference type="NCBI Taxonomy" id="6523"/>
    <lineage>
        <taxon>Eukaryota</taxon>
        <taxon>Metazoa</taxon>
        <taxon>Spiralia</taxon>
        <taxon>Lophotrochozoa</taxon>
        <taxon>Mollusca</taxon>
        <taxon>Gastropoda</taxon>
        <taxon>Heterobranchia</taxon>
        <taxon>Euthyneura</taxon>
        <taxon>Panpulmonata</taxon>
        <taxon>Hygrophila</taxon>
        <taxon>Lymnaeoidea</taxon>
        <taxon>Lymnaeidae</taxon>
        <taxon>Lymnaea</taxon>
    </lineage>
</organism>
<dbReference type="FunFam" id="3.40.390.10:FF:000022">
    <property type="entry name" value="Matrix metalloproteinase 1, isoform C"/>
    <property type="match status" value="1"/>
</dbReference>
<feature type="binding site" evidence="13">
    <location>
        <position position="213"/>
    </location>
    <ligand>
        <name>Ca(2+)</name>
        <dbReference type="ChEBI" id="CHEBI:29108"/>
        <label>1</label>
    </ligand>
</feature>
<feature type="binding site" evidence="13">
    <location>
        <position position="249"/>
    </location>
    <ligand>
        <name>Zn(2+)</name>
        <dbReference type="ChEBI" id="CHEBI:29105"/>
        <label>2</label>
        <note>catalytic</note>
    </ligand>
</feature>
<dbReference type="Gene3D" id="3.40.390.10">
    <property type="entry name" value="Collagenase (Catalytic Domain)"/>
    <property type="match status" value="1"/>
</dbReference>
<feature type="repeat" description="Hemopexin" evidence="15">
    <location>
        <begin position="306"/>
        <end position="351"/>
    </location>
</feature>
<feature type="binding site" evidence="13">
    <location>
        <position position="211"/>
    </location>
    <ligand>
        <name>Ca(2+)</name>
        <dbReference type="ChEBI" id="CHEBI:29108"/>
        <label>1</label>
    </ligand>
</feature>
<feature type="binding site" evidence="13">
    <location>
        <position position="402"/>
    </location>
    <ligand>
        <name>Ca(2+)</name>
        <dbReference type="ChEBI" id="CHEBI:29108"/>
        <label>5</label>
    </ligand>
</feature>
<feature type="binding site" evidence="13">
    <location>
        <position position="241"/>
    </location>
    <ligand>
        <name>Zn(2+)</name>
        <dbReference type="ChEBI" id="CHEBI:29105"/>
        <label>2</label>
        <note>catalytic</note>
    </ligand>
</feature>
<name>A0AAV2H2B8_LYMST</name>
<dbReference type="InterPro" id="IPR018486">
    <property type="entry name" value="Hemopexin_CS"/>
</dbReference>
<dbReference type="FunFam" id="2.110.10.10:FF:000007">
    <property type="entry name" value="stromelysin-3 isoform X2"/>
    <property type="match status" value="1"/>
</dbReference>
<feature type="signal peptide" evidence="16">
    <location>
        <begin position="1"/>
        <end position="23"/>
    </location>
</feature>
<feature type="binding site" evidence="13">
    <location>
        <position position="206"/>
    </location>
    <ligand>
        <name>Ca(2+)</name>
        <dbReference type="ChEBI" id="CHEBI:29108"/>
        <label>2</label>
    </ligand>
</feature>
<dbReference type="SMART" id="SM00120">
    <property type="entry name" value="HX"/>
    <property type="match status" value="4"/>
</dbReference>
<comment type="similarity">
    <text evidence="1">Belongs to the peptidase M10A family.</text>
</comment>
<dbReference type="EMBL" id="CAXITT010000015">
    <property type="protein sequence ID" value="CAL1527311.1"/>
    <property type="molecule type" value="Genomic_DNA"/>
</dbReference>
<evidence type="ECO:0000256" key="12">
    <source>
        <dbReference type="PIRSR" id="PIRSR621190-1"/>
    </source>
</evidence>
<feature type="binding site" evidence="13">
    <location>
        <position position="356"/>
    </location>
    <ligand>
        <name>Ca(2+)</name>
        <dbReference type="ChEBI" id="CHEBI:29108"/>
        <label>4</label>
    </ligand>
</feature>
<dbReference type="Gene3D" id="2.110.10.10">
    <property type="entry name" value="Hemopexin-like domain"/>
    <property type="match status" value="1"/>
</dbReference>
<feature type="binding site" evidence="13">
    <location>
        <position position="213"/>
    </location>
    <ligand>
        <name>Ca(2+)</name>
        <dbReference type="ChEBI" id="CHEBI:29108"/>
        <label>3</label>
    </ligand>
</feature>
<dbReference type="PRINTS" id="PR00138">
    <property type="entry name" value="MATRIXIN"/>
</dbReference>
<feature type="binding site" evidence="13">
    <location>
        <position position="446"/>
    </location>
    <ligand>
        <name>Ca(2+)</name>
        <dbReference type="ChEBI" id="CHEBI:29108"/>
        <label>4</label>
    </ligand>
</feature>
<dbReference type="InterPro" id="IPR018487">
    <property type="entry name" value="Hemopexin-like_repeat"/>
</dbReference>
<feature type="domain" description="Peptidase metallopeptidase" evidence="17">
    <location>
        <begin position="118"/>
        <end position="276"/>
    </location>
</feature>
<evidence type="ECO:0000256" key="5">
    <source>
        <dbReference type="ARBA" id="ARBA00022737"/>
    </source>
</evidence>
<feature type="binding site" evidence="13">
    <location>
        <position position="182"/>
    </location>
    <ligand>
        <name>Zn(2+)</name>
        <dbReference type="ChEBI" id="CHEBI:29105"/>
        <label>1</label>
    </ligand>
</feature>
<dbReference type="SUPFAM" id="SSF50923">
    <property type="entry name" value="Hemopexin-like domain"/>
    <property type="match status" value="1"/>
</dbReference>
<feature type="binding site" evidence="13">
    <location>
        <position position="197"/>
    </location>
    <ligand>
        <name>Zn(2+)</name>
        <dbReference type="ChEBI" id="CHEBI:29105"/>
        <label>1</label>
    </ligand>
</feature>
<evidence type="ECO:0000256" key="4">
    <source>
        <dbReference type="ARBA" id="ARBA00022729"/>
    </source>
</evidence>
<keyword evidence="8 13" id="KW-0106">Calcium</keyword>
<dbReference type="InterPro" id="IPR024079">
    <property type="entry name" value="MetalloPept_cat_dom_sf"/>
</dbReference>
<evidence type="ECO:0000256" key="6">
    <source>
        <dbReference type="ARBA" id="ARBA00022801"/>
    </source>
</evidence>
<evidence type="ECO:0000256" key="16">
    <source>
        <dbReference type="SAM" id="SignalP"/>
    </source>
</evidence>
<reference evidence="18 19" key="1">
    <citation type="submission" date="2024-04" db="EMBL/GenBank/DDBJ databases">
        <authorList>
            <consortium name="Genoscope - CEA"/>
            <person name="William W."/>
        </authorList>
    </citation>
    <scope>NUCLEOTIDE SEQUENCE [LARGE SCALE GENOMIC DNA]</scope>
</reference>
<dbReference type="InterPro" id="IPR033739">
    <property type="entry name" value="M10A_MMP"/>
</dbReference>
<comment type="cofactor">
    <cofactor evidence="13">
        <name>Zn(2+)</name>
        <dbReference type="ChEBI" id="CHEBI:29105"/>
    </cofactor>
    <text evidence="13">Binds 2 Zn(2+) ions per subunit.</text>
</comment>
<evidence type="ECO:0000256" key="8">
    <source>
        <dbReference type="ARBA" id="ARBA00022837"/>
    </source>
</evidence>
<dbReference type="GO" id="GO:0005615">
    <property type="term" value="C:extracellular space"/>
    <property type="evidence" value="ECO:0007669"/>
    <property type="project" value="TreeGrafter"/>
</dbReference>